<dbReference type="InterPro" id="IPR013148">
    <property type="entry name" value="Glyco_hydro_32_N"/>
</dbReference>
<dbReference type="InterPro" id="IPR001362">
    <property type="entry name" value="Glyco_hydro_32"/>
</dbReference>
<comment type="subcellular location">
    <subcellularLocation>
        <location evidence="9">Cytoplasm</location>
    </subcellularLocation>
</comment>
<dbReference type="EC" id="3.2.1.26" evidence="3 8"/>
<organism evidence="12 13">
    <name type="scientific">Defluviitalea raffinosedens</name>
    <dbReference type="NCBI Taxonomy" id="1450156"/>
    <lineage>
        <taxon>Bacteria</taxon>
        <taxon>Bacillati</taxon>
        <taxon>Bacillota</taxon>
        <taxon>Clostridia</taxon>
        <taxon>Lachnospirales</taxon>
        <taxon>Defluviitaleaceae</taxon>
        <taxon>Defluviitalea</taxon>
    </lineage>
</organism>
<protein>
    <recommendedName>
        <fullName evidence="4 8">Sucrose-6-phosphate hydrolase</fullName>
        <ecNumber evidence="3 8">3.2.1.26</ecNumber>
    </recommendedName>
    <alternativeName>
        <fullName evidence="7 9">Invertase</fullName>
    </alternativeName>
</protein>
<reference evidence="12 13" key="1">
    <citation type="submission" date="2019-12" db="EMBL/GenBank/DDBJ databases">
        <title>Defluviitalea raffinosedens, isolated from a biogas fermenter, genome sequencing and characterization.</title>
        <authorList>
            <person name="Rettenmaier R."/>
            <person name="Schneider M."/>
            <person name="Neuhaus K."/>
            <person name="Liebl W."/>
            <person name="Zverlov V."/>
        </authorList>
    </citation>
    <scope>NUCLEOTIDE SEQUENCE [LARGE SCALE GENOMIC DNA]</scope>
    <source>
        <strain evidence="12 13">249c-K6</strain>
    </source>
</reference>
<gene>
    <name evidence="12" type="ORF">GND95_09865</name>
</gene>
<evidence type="ECO:0000256" key="7">
    <source>
        <dbReference type="ARBA" id="ARBA00033367"/>
    </source>
</evidence>
<dbReference type="AlphaFoldDB" id="A0A7C8HHH2"/>
<feature type="domain" description="Glycosyl hydrolase family 32 C-terminal" evidence="11">
    <location>
        <begin position="343"/>
        <end position="481"/>
    </location>
</feature>
<name>A0A7C8HHH2_9FIRM</name>
<comment type="pathway">
    <text evidence="1 9">Glycan biosynthesis; sucrose metabolism.</text>
</comment>
<accession>A0A7C8HHH2</accession>
<dbReference type="EMBL" id="WSLF01000009">
    <property type="protein sequence ID" value="KAE9633172.1"/>
    <property type="molecule type" value="Genomic_DNA"/>
</dbReference>
<dbReference type="GO" id="GO:0005737">
    <property type="term" value="C:cytoplasm"/>
    <property type="evidence" value="ECO:0007669"/>
    <property type="project" value="UniProtKB-SubCell"/>
</dbReference>
<feature type="domain" description="Glycosyl hydrolase family 32 N-terminal" evidence="10">
    <location>
        <begin position="32"/>
        <end position="340"/>
    </location>
</feature>
<proteinExistence type="inferred from homology"/>
<evidence type="ECO:0000256" key="6">
    <source>
        <dbReference type="ARBA" id="ARBA00023295"/>
    </source>
</evidence>
<evidence type="ECO:0000256" key="2">
    <source>
        <dbReference type="ARBA" id="ARBA00009902"/>
    </source>
</evidence>
<evidence type="ECO:0000256" key="4">
    <source>
        <dbReference type="ARBA" id="ARBA00019623"/>
    </source>
</evidence>
<dbReference type="PANTHER" id="PTHR43101">
    <property type="entry name" value="BETA-FRUCTOSIDASE"/>
    <property type="match status" value="1"/>
</dbReference>
<keyword evidence="5 8" id="KW-0378">Hydrolase</keyword>
<evidence type="ECO:0000256" key="5">
    <source>
        <dbReference type="ARBA" id="ARBA00022801"/>
    </source>
</evidence>
<dbReference type="Gene3D" id="2.60.120.560">
    <property type="entry name" value="Exo-inulinase, domain 1"/>
    <property type="match status" value="1"/>
</dbReference>
<dbReference type="InterPro" id="IPR006232">
    <property type="entry name" value="Suc6P_hydrolase"/>
</dbReference>
<evidence type="ECO:0000313" key="13">
    <source>
        <dbReference type="Proteomes" id="UP000483018"/>
    </source>
</evidence>
<dbReference type="GO" id="GO:0004564">
    <property type="term" value="F:beta-fructofuranosidase activity"/>
    <property type="evidence" value="ECO:0007669"/>
    <property type="project" value="UniProtKB-EC"/>
</dbReference>
<dbReference type="CDD" id="cd08996">
    <property type="entry name" value="GH32_FFase"/>
    <property type="match status" value="1"/>
</dbReference>
<dbReference type="PANTHER" id="PTHR43101:SF1">
    <property type="entry name" value="BETA-FRUCTOSIDASE"/>
    <property type="match status" value="1"/>
</dbReference>
<dbReference type="GO" id="GO:0005985">
    <property type="term" value="P:sucrose metabolic process"/>
    <property type="evidence" value="ECO:0007669"/>
    <property type="project" value="UniProtKB-UniPathway"/>
</dbReference>
<comment type="function">
    <text evidence="9">Enables the bacterium to metabolize sucrose as a sole carbon source.</text>
</comment>
<evidence type="ECO:0000256" key="3">
    <source>
        <dbReference type="ARBA" id="ARBA00012758"/>
    </source>
</evidence>
<dbReference type="Proteomes" id="UP000483018">
    <property type="component" value="Unassembled WGS sequence"/>
</dbReference>
<sequence>MKGGSIVTVNEANQYIQINKEKVINRYRHNYHVMAPIGWINDPNGFSLFKDEYHLFYQYYPYDSEWGPMHWGHAKSKDFIKWETLPVALAPDQPYDAGGCFSGSAMQIGEELYLMYTGHTDPDKENPEAVREVQCLAKSTDGIAFEKCSKNPVISSDEVPGHARIQDFRDPKIWEKDGKYYVVIGSKRKDYKGQILFYTSEDLENWKYLNRFTLEEDFGTVWECPDLFMLDCRDVLIMSPQLLPEGKYGSQNIYACIAAIGNFDYSTGDYHVEHYQQLDSGFDFYAPQTVKAKDGRRIMIGWMNMWERESPLKDLGHYWRGSMTLPRELFIKSNKVYQQPVKEIQNYRKNEEIFYGLNINEEHSLEHIKLQSHELYIELDNMENKVLDIDLFKNGDESLKLTVDGIKKEVRLDRSNIGYSIESKNKPKDYIRKQSIDSMKEGIKLNIFVDVSSVEIFINDGEYVMTSLVYPKNEGHIAFRSCDLVTIKKFIKWDICV</sequence>
<keyword evidence="9" id="KW-0963">Cytoplasm</keyword>
<evidence type="ECO:0000313" key="12">
    <source>
        <dbReference type="EMBL" id="KAE9633172.1"/>
    </source>
</evidence>
<dbReference type="NCBIfam" id="TIGR01322">
    <property type="entry name" value="scrB_fam"/>
    <property type="match status" value="1"/>
</dbReference>
<comment type="caution">
    <text evidence="12">The sequence shown here is derived from an EMBL/GenBank/DDBJ whole genome shotgun (WGS) entry which is preliminary data.</text>
</comment>
<dbReference type="InterPro" id="IPR023296">
    <property type="entry name" value="Glyco_hydro_beta-prop_sf"/>
</dbReference>
<comment type="catalytic activity">
    <reaction evidence="8">
        <text>Hydrolysis of terminal non-reducing beta-D-fructofuranoside residues in beta-D-fructofuranosides.</text>
        <dbReference type="EC" id="3.2.1.26"/>
    </reaction>
</comment>
<dbReference type="InterPro" id="IPR013189">
    <property type="entry name" value="Glyco_hydro_32_C"/>
</dbReference>
<evidence type="ECO:0000259" key="11">
    <source>
        <dbReference type="Pfam" id="PF08244"/>
    </source>
</evidence>
<keyword evidence="9" id="KW-0119">Carbohydrate metabolism</keyword>
<dbReference type="UniPathway" id="UPA00238"/>
<keyword evidence="6 8" id="KW-0326">Glycosidase</keyword>
<dbReference type="Pfam" id="PF00251">
    <property type="entry name" value="Glyco_hydro_32N"/>
    <property type="match status" value="1"/>
</dbReference>
<keyword evidence="13" id="KW-1185">Reference proteome</keyword>
<dbReference type="InterPro" id="IPR051214">
    <property type="entry name" value="GH32_Enzymes"/>
</dbReference>
<evidence type="ECO:0000256" key="9">
    <source>
        <dbReference type="RuleBase" id="RU365015"/>
    </source>
</evidence>
<comment type="similarity">
    <text evidence="2 8">Belongs to the glycosyl hydrolase 32 family.</text>
</comment>
<dbReference type="SMART" id="SM00640">
    <property type="entry name" value="Glyco_32"/>
    <property type="match status" value="1"/>
</dbReference>
<dbReference type="Gene3D" id="2.115.10.20">
    <property type="entry name" value="Glycosyl hydrolase domain, family 43"/>
    <property type="match status" value="1"/>
</dbReference>
<evidence type="ECO:0000256" key="1">
    <source>
        <dbReference type="ARBA" id="ARBA00004914"/>
    </source>
</evidence>
<dbReference type="Pfam" id="PF08244">
    <property type="entry name" value="Glyco_hydro_32C"/>
    <property type="match status" value="1"/>
</dbReference>
<dbReference type="SUPFAM" id="SSF75005">
    <property type="entry name" value="Arabinanase/levansucrase/invertase"/>
    <property type="match status" value="1"/>
</dbReference>
<dbReference type="SUPFAM" id="SSF49899">
    <property type="entry name" value="Concanavalin A-like lectins/glucanases"/>
    <property type="match status" value="1"/>
</dbReference>
<evidence type="ECO:0000259" key="10">
    <source>
        <dbReference type="Pfam" id="PF00251"/>
    </source>
</evidence>
<evidence type="ECO:0000256" key="8">
    <source>
        <dbReference type="RuleBase" id="RU362110"/>
    </source>
</evidence>
<dbReference type="InterPro" id="IPR013320">
    <property type="entry name" value="ConA-like_dom_sf"/>
</dbReference>